<reference evidence="1 2" key="1">
    <citation type="journal article" date="2015" name="Microbiome">
        <title>Genomic resolution of linkages in carbon, nitrogen, and sulfur cycling among widespread estuary sediment bacteria.</title>
        <authorList>
            <person name="Baker B.J."/>
            <person name="Lazar C.S."/>
            <person name="Teske A.P."/>
            <person name="Dick G.J."/>
        </authorList>
    </citation>
    <scope>NUCLEOTIDE SEQUENCE [LARGE SCALE GENOMIC DNA]</scope>
    <source>
        <strain evidence="1">DG_78</strain>
    </source>
</reference>
<evidence type="ECO:0000313" key="2">
    <source>
        <dbReference type="Proteomes" id="UP000051012"/>
    </source>
</evidence>
<dbReference type="NCBIfam" id="TIGR04183">
    <property type="entry name" value="Por_Secre_tail"/>
    <property type="match status" value="1"/>
</dbReference>
<gene>
    <name evidence="1" type="ORF">AMJ52_04420</name>
</gene>
<sequence length="514" mass="57389">MDKYITLLGIVLCLSAATTSSLETTHGRDMKTHNINQVELQITNYGTCGPAWWPKGSGHMYIYGAGFWFGTIDPVTGDTLVTIGYGPHGGESECVPGLQGMPLGSIIYMYPSPWPPPADTYPMAPQDRVSHQDSWCCYNDCDSNHHMPGDTRPIGLEIYQTGYAWNEPGIEDIIFLTLEFKNVSEHNLENCYVGVCADCDIGNEAGGFANDICGLILDKSYFIGENLYIIDDLAYQWQEVEEPGWQESAGAIGFDILQTPFDLEEGEDKDGDGIPDQYERDSVYYWNNVPQHKWDVDSDGIPDWRDASENPQLGLTAFKRFTLTIEPNRDPERYMTLAGYNFTTGEYEPYDTIPLPDPDDQRYLMSTGPFNLENDSIMTIVCAVVLAEYGENAVPQAETCLVLTDHRAQVQYNMNWLLSVEEIISDQTVTNNLLFGPNPVIKRGFITFSLQHAGNVTITLYNSVGQLVKEIYNENTAAGSHSIHFDTYGLAQGTYLCILETPDSRSSCSLVILR</sequence>
<dbReference type="EMBL" id="LJNI01000044">
    <property type="protein sequence ID" value="KPJ73050.1"/>
    <property type="molecule type" value="Genomic_DNA"/>
</dbReference>
<dbReference type="Gene3D" id="2.60.40.4070">
    <property type="match status" value="1"/>
</dbReference>
<evidence type="ECO:0008006" key="3">
    <source>
        <dbReference type="Google" id="ProtNLM"/>
    </source>
</evidence>
<dbReference type="InterPro" id="IPR026444">
    <property type="entry name" value="Secre_tail"/>
</dbReference>
<evidence type="ECO:0000313" key="1">
    <source>
        <dbReference type="EMBL" id="KPJ73050.1"/>
    </source>
</evidence>
<name>A0A0S7YER2_UNCT6</name>
<proteinExistence type="predicted"/>
<accession>A0A0S7YER2</accession>
<comment type="caution">
    <text evidence="1">The sequence shown here is derived from an EMBL/GenBank/DDBJ whole genome shotgun (WGS) entry which is preliminary data.</text>
</comment>
<dbReference type="Proteomes" id="UP000051012">
    <property type="component" value="Unassembled WGS sequence"/>
</dbReference>
<organism evidence="1 2">
    <name type="scientific">candidate division TA06 bacterium DG_78</name>
    <dbReference type="NCBI Taxonomy" id="1703772"/>
    <lineage>
        <taxon>Bacteria</taxon>
        <taxon>Bacteria division TA06</taxon>
    </lineage>
</organism>
<protein>
    <recommendedName>
        <fullName evidence="3">Secretion system C-terminal sorting domain-containing protein</fullName>
    </recommendedName>
</protein>
<dbReference type="AlphaFoldDB" id="A0A0S7YER2"/>